<protein>
    <submittedName>
        <fullName evidence="3">MobA-like NTP transferase protein</fullName>
    </submittedName>
</protein>
<dbReference type="GO" id="GO:0016779">
    <property type="term" value="F:nucleotidyltransferase activity"/>
    <property type="evidence" value="ECO:0007669"/>
    <property type="project" value="UniProtKB-ARBA"/>
</dbReference>
<organism evidence="3 4">
    <name type="scientific">Halomonas ventosae</name>
    <dbReference type="NCBI Taxonomy" id="229007"/>
    <lineage>
        <taxon>Bacteria</taxon>
        <taxon>Pseudomonadati</taxon>
        <taxon>Pseudomonadota</taxon>
        <taxon>Gammaproteobacteria</taxon>
        <taxon>Oceanospirillales</taxon>
        <taxon>Halomonadaceae</taxon>
        <taxon>Halomonas</taxon>
    </lineage>
</organism>
<keyword evidence="1" id="KW-0460">Magnesium</keyword>
<name>A0A4R6HGJ6_9GAMM</name>
<evidence type="ECO:0000313" key="4">
    <source>
        <dbReference type="Proteomes" id="UP000295150"/>
    </source>
</evidence>
<keyword evidence="4" id="KW-1185">Reference proteome</keyword>
<dbReference type="Gene3D" id="3.90.550.10">
    <property type="entry name" value="Spore Coat Polysaccharide Biosynthesis Protein SpsA, Chain A"/>
    <property type="match status" value="1"/>
</dbReference>
<dbReference type="EMBL" id="SNWH01000008">
    <property type="protein sequence ID" value="TDO07740.1"/>
    <property type="molecule type" value="Genomic_DNA"/>
</dbReference>
<dbReference type="Proteomes" id="UP000295150">
    <property type="component" value="Unassembled WGS sequence"/>
</dbReference>
<evidence type="ECO:0000259" key="2">
    <source>
        <dbReference type="Pfam" id="PF12804"/>
    </source>
</evidence>
<proteinExistence type="predicted"/>
<accession>A0A4R6HGJ6</accession>
<gene>
    <name evidence="3" type="ORF">DFO68_108105</name>
</gene>
<evidence type="ECO:0000256" key="1">
    <source>
        <dbReference type="ARBA" id="ARBA00022842"/>
    </source>
</evidence>
<dbReference type="SUPFAM" id="SSF53448">
    <property type="entry name" value="Nucleotide-diphospho-sugar transferases"/>
    <property type="match status" value="1"/>
</dbReference>
<comment type="caution">
    <text evidence="3">The sequence shown here is derived from an EMBL/GenBank/DDBJ whole genome shotgun (WGS) entry which is preliminary data.</text>
</comment>
<keyword evidence="3" id="KW-0808">Transferase</keyword>
<dbReference type="Pfam" id="PF12804">
    <property type="entry name" value="NTP_transf_3"/>
    <property type="match status" value="1"/>
</dbReference>
<dbReference type="InterPro" id="IPR025877">
    <property type="entry name" value="MobA-like_NTP_Trfase"/>
</dbReference>
<dbReference type="OrthoDB" id="159246at2"/>
<evidence type="ECO:0000313" key="3">
    <source>
        <dbReference type="EMBL" id="TDO07740.1"/>
    </source>
</evidence>
<dbReference type="AlphaFoldDB" id="A0A4R6HGJ6"/>
<feature type="domain" description="MobA-like NTP transferase" evidence="2">
    <location>
        <begin position="16"/>
        <end position="147"/>
    </location>
</feature>
<dbReference type="InterPro" id="IPR029044">
    <property type="entry name" value="Nucleotide-diphossugar_trans"/>
</dbReference>
<dbReference type="RefSeq" id="WP_133483217.1">
    <property type="nucleotide sequence ID" value="NZ_SNWH01000008.1"/>
</dbReference>
<reference evidence="3 4" key="1">
    <citation type="submission" date="2019-03" db="EMBL/GenBank/DDBJ databases">
        <title>Freshwater and sediment microbial communities from various areas in North America, analyzing microbe dynamics in response to fracking.</title>
        <authorList>
            <person name="Lamendella R."/>
        </authorList>
    </citation>
    <scope>NUCLEOTIDE SEQUENCE [LARGE SCALE GENOMIC DNA]</scope>
    <source>
        <strain evidence="3 4">1_TX</strain>
    </source>
</reference>
<sequence>MADGPHSAVATTPVDALILAADRGPDDAVTAFTGAPCKALAPVGGIVMLDRVLAALQQSQRIESLYLAGPSRQVMATQPARMAQFARAGYHWFDSAESPSASATRVLKRIPADRAVLLTTADHALLNARIVADFLDGALAQPVDVVVGLVRLPDVQARFPGMRRTATRLADGPFCGCNLFAFTTHEGRQLARFWRRVERERKKPWRVISGALGWRAVVRYLLGRLTLDQALGRLSRRLGVRVGAVILEHPEAAVDVDKPDDWRFAEAFLREREQIETAHVC</sequence>